<gene>
    <name evidence="1" type="ORF">KEH51_25495</name>
</gene>
<reference evidence="1" key="1">
    <citation type="submission" date="2021-04" db="EMBL/GenBank/DDBJ databases">
        <title>Whole genome sequencing of Enterococci isolates from hospitalized patients.</title>
        <authorList>
            <person name="Ogoti B.M."/>
            <person name="Onyambu F.G."/>
        </authorList>
    </citation>
    <scope>NUCLEOTIDE SEQUENCE</scope>
    <source>
        <strain evidence="1">242</strain>
    </source>
</reference>
<proteinExistence type="predicted"/>
<dbReference type="Proteomes" id="UP000680045">
    <property type="component" value="Unassembled WGS sequence"/>
</dbReference>
<dbReference type="EMBL" id="JAGTPW010000065">
    <property type="protein sequence ID" value="MBR8646045.1"/>
    <property type="molecule type" value="Genomic_DNA"/>
</dbReference>
<sequence>MAVLGSFNREEGNIPEGCSVDILPFNQQEQRRCYAYSKLLMKDAIPRKLEVTQLNVKVFLEEDINYLKFMADISSDMRELDRTKDNMGFLSVPSS</sequence>
<organism evidence="1 2">
    <name type="scientific">Peribacillus frigoritolerans</name>
    <dbReference type="NCBI Taxonomy" id="450367"/>
    <lineage>
        <taxon>Bacteria</taxon>
        <taxon>Bacillati</taxon>
        <taxon>Bacillota</taxon>
        <taxon>Bacilli</taxon>
        <taxon>Bacillales</taxon>
        <taxon>Bacillaceae</taxon>
        <taxon>Peribacillus</taxon>
    </lineage>
</organism>
<dbReference type="AlphaFoldDB" id="A0A941FR12"/>
<accession>A0A941FR12</accession>
<name>A0A941FR12_9BACI</name>
<evidence type="ECO:0000313" key="1">
    <source>
        <dbReference type="EMBL" id="MBR8646045.1"/>
    </source>
</evidence>
<protein>
    <submittedName>
        <fullName evidence="1">Uncharacterized protein</fullName>
    </submittedName>
</protein>
<evidence type="ECO:0000313" key="2">
    <source>
        <dbReference type="Proteomes" id="UP000680045"/>
    </source>
</evidence>
<comment type="caution">
    <text evidence="1">The sequence shown here is derived from an EMBL/GenBank/DDBJ whole genome shotgun (WGS) entry which is preliminary data.</text>
</comment>